<dbReference type="GO" id="GO:0006897">
    <property type="term" value="P:endocytosis"/>
    <property type="evidence" value="ECO:0007669"/>
    <property type="project" value="InterPro"/>
</dbReference>
<dbReference type="Proteomes" id="UP000194236">
    <property type="component" value="Unassembled WGS sequence"/>
</dbReference>
<dbReference type="AlphaFoldDB" id="A0A1Y3BAY4"/>
<dbReference type="GO" id="GO:0032051">
    <property type="term" value="F:clathrin light chain binding"/>
    <property type="evidence" value="ECO:0007669"/>
    <property type="project" value="TreeGrafter"/>
</dbReference>
<dbReference type="InterPro" id="IPR008942">
    <property type="entry name" value="ENTH_VHS"/>
</dbReference>
<dbReference type="GO" id="GO:0030136">
    <property type="term" value="C:clathrin-coated vesicle"/>
    <property type="evidence" value="ECO:0007669"/>
    <property type="project" value="TreeGrafter"/>
</dbReference>
<dbReference type="GO" id="GO:0048268">
    <property type="term" value="P:clathrin coat assembly"/>
    <property type="evidence" value="ECO:0007669"/>
    <property type="project" value="TreeGrafter"/>
</dbReference>
<dbReference type="EMBL" id="MUJZ01029794">
    <property type="protein sequence ID" value="OTF78032.1"/>
    <property type="molecule type" value="Genomic_DNA"/>
</dbReference>
<proteinExistence type="predicted"/>
<name>A0A1Y3BAY4_EURMA</name>
<dbReference type="PANTHER" id="PTHR10407:SF15">
    <property type="entry name" value="HUNTINGTIN INTERACTING PROTEIN 1"/>
    <property type="match status" value="1"/>
</dbReference>
<organism evidence="2 3">
    <name type="scientific">Euroglyphus maynei</name>
    <name type="common">Mayne's house dust mite</name>
    <dbReference type="NCBI Taxonomy" id="6958"/>
    <lineage>
        <taxon>Eukaryota</taxon>
        <taxon>Metazoa</taxon>
        <taxon>Ecdysozoa</taxon>
        <taxon>Arthropoda</taxon>
        <taxon>Chelicerata</taxon>
        <taxon>Arachnida</taxon>
        <taxon>Acari</taxon>
        <taxon>Acariformes</taxon>
        <taxon>Sarcoptiformes</taxon>
        <taxon>Astigmata</taxon>
        <taxon>Psoroptidia</taxon>
        <taxon>Analgoidea</taxon>
        <taxon>Pyroglyphidae</taxon>
        <taxon>Pyroglyphinae</taxon>
        <taxon>Euroglyphus</taxon>
    </lineage>
</organism>
<keyword evidence="3" id="KW-1185">Reference proteome</keyword>
<dbReference type="Pfam" id="PF07651">
    <property type="entry name" value="ANTH"/>
    <property type="match status" value="1"/>
</dbReference>
<protein>
    <recommendedName>
        <fullName evidence="1">AP180 N-terminal homology (ANTH) domain-containing protein</fullName>
    </recommendedName>
</protein>
<evidence type="ECO:0000313" key="3">
    <source>
        <dbReference type="Proteomes" id="UP000194236"/>
    </source>
</evidence>
<dbReference type="OrthoDB" id="8178130at2759"/>
<feature type="domain" description="AP180 N-terminal homology (ANTH)" evidence="1">
    <location>
        <begin position="181"/>
        <end position="391"/>
    </location>
</feature>
<dbReference type="GO" id="GO:0007015">
    <property type="term" value="P:actin filament organization"/>
    <property type="evidence" value="ECO:0007669"/>
    <property type="project" value="TreeGrafter"/>
</dbReference>
<dbReference type="GO" id="GO:0030864">
    <property type="term" value="C:cortical actin cytoskeleton"/>
    <property type="evidence" value="ECO:0007669"/>
    <property type="project" value="TreeGrafter"/>
</dbReference>
<evidence type="ECO:0000259" key="1">
    <source>
        <dbReference type="Pfam" id="PF07651"/>
    </source>
</evidence>
<evidence type="ECO:0000313" key="2">
    <source>
        <dbReference type="EMBL" id="OTF78032.1"/>
    </source>
</evidence>
<dbReference type="GO" id="GO:0035615">
    <property type="term" value="F:clathrin adaptor activity"/>
    <property type="evidence" value="ECO:0007669"/>
    <property type="project" value="TreeGrafter"/>
</dbReference>
<dbReference type="GO" id="GO:0080025">
    <property type="term" value="F:phosphatidylinositol-3,5-bisphosphate binding"/>
    <property type="evidence" value="ECO:0007669"/>
    <property type="project" value="TreeGrafter"/>
</dbReference>
<dbReference type="GO" id="GO:0051015">
    <property type="term" value="F:actin filament binding"/>
    <property type="evidence" value="ECO:0007669"/>
    <property type="project" value="TreeGrafter"/>
</dbReference>
<sequence length="422" mass="50106">MGKMDWKQNLIDSITENEQRIFIKFCTLLGQDAQMIENQLIETIGSKACSLASIQRFQKEFKEHRKPENRNKRIIKNILLKSEQKINILPKQEKYLNNFLYSDVRQLKKLYPTMVPNNDFDKNYMTILDKTLKAHKWKIDETLFELILINSYHTQSSESFWQYANDCIYKKIDFKIDIHNICWKFLFLCHWLMRNGHPNVIKDAYGQRSLLVELAKIKTCISSNCCPFGLLNPLYFSLVLQKIEFHMEHTKIPGNFVINTLQLEQMGNDNPDLYEQMCNELFDYMDKILQLQTEIFDIRGLNSVGEQQKCILNPLKLSIIESSQIYELIFQLMQKLHHHEYVGQNELKKYRQRFTSQFMQMKLFYSNCNDYDYLTDSIQIPELIDEPPTFGAIQTNNSAVDDDDDEEFERTNIILYPRIVID</sequence>
<dbReference type="SUPFAM" id="SSF48464">
    <property type="entry name" value="ENTH/VHS domain"/>
    <property type="match status" value="1"/>
</dbReference>
<comment type="caution">
    <text evidence="2">The sequence shown here is derived from an EMBL/GenBank/DDBJ whole genome shotgun (WGS) entry which is preliminary data.</text>
</comment>
<dbReference type="InterPro" id="IPR030224">
    <property type="entry name" value="Sla2_fam"/>
</dbReference>
<gene>
    <name evidence="2" type="ORF">BLA29_002871</name>
</gene>
<reference evidence="2 3" key="1">
    <citation type="submission" date="2017-03" db="EMBL/GenBank/DDBJ databases">
        <title>Genome Survey of Euroglyphus maynei.</title>
        <authorList>
            <person name="Arlian L.G."/>
            <person name="Morgan M.S."/>
            <person name="Rider S.D."/>
        </authorList>
    </citation>
    <scope>NUCLEOTIDE SEQUENCE [LARGE SCALE GENOMIC DNA]</scope>
    <source>
        <strain evidence="2">Arlian Lab</strain>
        <tissue evidence="2">Whole body</tissue>
    </source>
</reference>
<dbReference type="InterPro" id="IPR011417">
    <property type="entry name" value="ANTH_dom"/>
</dbReference>
<accession>A0A1Y3BAY4</accession>
<dbReference type="PANTHER" id="PTHR10407">
    <property type="entry name" value="HUNTINGTIN INTERACTING PROTEIN 1"/>
    <property type="match status" value="1"/>
</dbReference>
<dbReference type="GO" id="GO:0043325">
    <property type="term" value="F:phosphatidylinositol-3,4-bisphosphate binding"/>
    <property type="evidence" value="ECO:0007669"/>
    <property type="project" value="TreeGrafter"/>
</dbReference>